<feature type="region of interest" description="Disordered" evidence="1">
    <location>
        <begin position="1"/>
        <end position="35"/>
    </location>
</feature>
<gene>
    <name evidence="2" type="ORF">HPBE_LOCUS6236</name>
</gene>
<reference evidence="4" key="2">
    <citation type="submission" date="2019-09" db="UniProtKB">
        <authorList>
            <consortium name="WormBaseParasite"/>
        </authorList>
    </citation>
    <scope>IDENTIFICATION</scope>
</reference>
<reference evidence="2 3" key="1">
    <citation type="submission" date="2018-11" db="EMBL/GenBank/DDBJ databases">
        <authorList>
            <consortium name="Pathogen Informatics"/>
        </authorList>
    </citation>
    <scope>NUCLEOTIDE SEQUENCE [LARGE SCALE GENOMIC DNA]</scope>
</reference>
<proteinExistence type="predicted"/>
<evidence type="ECO:0000313" key="4">
    <source>
        <dbReference type="WBParaSite" id="HPBE_0000623501-mRNA-1"/>
    </source>
</evidence>
<accession>A0A3P8B6K9</accession>
<dbReference type="Proteomes" id="UP000050761">
    <property type="component" value="Unassembled WGS sequence"/>
</dbReference>
<dbReference type="AlphaFoldDB" id="A0A3P8B6K9"/>
<sequence length="366" mass="40990">MNRTDSRKDLTPGSRKRSAIESCREPNVSKLPTDQKLQSHKEYCVELEELTRSVYPDASENELSMIRAGEVIAQFTDWDEHVQLFAVVEQTHQNEAYEKLKGFDLDTDVEEIRDTNKEPVYDTSVVEMKFLGAVVATSRHWTTEWGPVTPAVSVRLQHFQDQGADSSSESSFRSRLIEASQQLLRTGECCIYCAGPILGDRRREGELMVKDSKHLTVLGLAHAFAAHRSSCDKFNSTLRAAAGKRIAVERLDHIPRDYDDSPANATVIALPLAFLRAEKDLEETNKAKVMVYTTLDGLACQLNVPDYSRHCVGVVRCHAVQPPYQPSRVRSSGNCSAAAHLICILLLMRKGVVRRGTKLTKYVPKS</sequence>
<feature type="compositionally biased region" description="Basic and acidic residues" evidence="1">
    <location>
        <begin position="1"/>
        <end position="10"/>
    </location>
</feature>
<evidence type="ECO:0000313" key="3">
    <source>
        <dbReference type="Proteomes" id="UP000050761"/>
    </source>
</evidence>
<organism evidence="2">
    <name type="scientific">Heligmosomoides polygyrus</name>
    <name type="common">Parasitic roundworm</name>
    <dbReference type="NCBI Taxonomy" id="6339"/>
    <lineage>
        <taxon>Eukaryota</taxon>
        <taxon>Metazoa</taxon>
        <taxon>Ecdysozoa</taxon>
        <taxon>Nematoda</taxon>
        <taxon>Chromadorea</taxon>
        <taxon>Rhabditida</taxon>
        <taxon>Rhabditina</taxon>
        <taxon>Rhabditomorpha</taxon>
        <taxon>Strongyloidea</taxon>
        <taxon>Heligmosomidae</taxon>
        <taxon>Heligmosomoides</taxon>
    </lineage>
</organism>
<dbReference type="OrthoDB" id="5874850at2759"/>
<keyword evidence="3" id="KW-1185">Reference proteome</keyword>
<evidence type="ECO:0000313" key="2">
    <source>
        <dbReference type="EMBL" id="VDO67502.1"/>
    </source>
</evidence>
<evidence type="ECO:0000256" key="1">
    <source>
        <dbReference type="SAM" id="MobiDB-lite"/>
    </source>
</evidence>
<name>A0A3P8B6K9_HELPZ</name>
<protein>
    <submittedName>
        <fullName evidence="4">Tudor domain-containing protein</fullName>
    </submittedName>
</protein>
<dbReference type="EMBL" id="UZAH01025623">
    <property type="protein sequence ID" value="VDO67502.1"/>
    <property type="molecule type" value="Genomic_DNA"/>
</dbReference>
<dbReference type="WBParaSite" id="HPBE_0000623501-mRNA-1">
    <property type="protein sequence ID" value="HPBE_0000623501-mRNA-1"/>
    <property type="gene ID" value="HPBE_0000623501"/>
</dbReference>